<keyword evidence="2 6" id="KW-0862">Zinc</keyword>
<dbReference type="InterPro" id="IPR000397">
    <property type="entry name" value="Heat_shock_Hsp33"/>
</dbReference>
<comment type="subcellular location">
    <subcellularLocation>
        <location evidence="6">Cytoplasm</location>
    </subcellularLocation>
</comment>
<name>A0A1Y0IMG8_9BACL</name>
<dbReference type="KEGG" id="tum:CBW65_07885"/>
<keyword evidence="8" id="KW-1185">Reference proteome</keyword>
<keyword evidence="5 6" id="KW-0676">Redox-active center</keyword>
<dbReference type="GO" id="GO:0005737">
    <property type="term" value="C:cytoplasm"/>
    <property type="evidence" value="ECO:0007669"/>
    <property type="project" value="UniProtKB-SubCell"/>
</dbReference>
<dbReference type="SUPFAM" id="SSF64397">
    <property type="entry name" value="Hsp33 domain"/>
    <property type="match status" value="1"/>
</dbReference>
<evidence type="ECO:0000256" key="1">
    <source>
        <dbReference type="ARBA" id="ARBA00022490"/>
    </source>
</evidence>
<dbReference type="PANTHER" id="PTHR30111:SF1">
    <property type="entry name" value="33 KDA CHAPERONIN"/>
    <property type="match status" value="1"/>
</dbReference>
<feature type="disulfide bond" description="Redox-active" evidence="6">
    <location>
        <begin position="242"/>
        <end position="244"/>
    </location>
</feature>
<dbReference type="EMBL" id="CP021434">
    <property type="protein sequence ID" value="ARU61016.1"/>
    <property type="molecule type" value="Genomic_DNA"/>
</dbReference>
<evidence type="ECO:0000256" key="3">
    <source>
        <dbReference type="ARBA" id="ARBA00023157"/>
    </source>
</evidence>
<keyword evidence="4 6" id="KW-0143">Chaperone</keyword>
<dbReference type="RefSeq" id="WP_087456401.1">
    <property type="nucleotide sequence ID" value="NZ_CP021434.1"/>
</dbReference>
<evidence type="ECO:0000256" key="4">
    <source>
        <dbReference type="ARBA" id="ARBA00023186"/>
    </source>
</evidence>
<comment type="function">
    <text evidence="6">Redox regulated molecular chaperone. Protects both thermally unfolding and oxidatively damaged proteins from irreversible aggregation. Plays an important role in the bacterial defense system toward oxidative stress.</text>
</comment>
<evidence type="ECO:0000313" key="8">
    <source>
        <dbReference type="Proteomes" id="UP000195437"/>
    </source>
</evidence>
<dbReference type="CDD" id="cd00498">
    <property type="entry name" value="Hsp33"/>
    <property type="match status" value="1"/>
</dbReference>
<dbReference type="Gene3D" id="3.90.1280.10">
    <property type="entry name" value="HSP33 redox switch-like"/>
    <property type="match status" value="1"/>
</dbReference>
<gene>
    <name evidence="6" type="primary">hslO</name>
    <name evidence="7" type="ORF">CBW65_07885</name>
</gene>
<keyword evidence="1 6" id="KW-0963">Cytoplasm</keyword>
<dbReference type="GO" id="GO:0042026">
    <property type="term" value="P:protein refolding"/>
    <property type="evidence" value="ECO:0007669"/>
    <property type="project" value="TreeGrafter"/>
</dbReference>
<dbReference type="Gene3D" id="3.55.30.10">
    <property type="entry name" value="Hsp33 domain"/>
    <property type="match status" value="1"/>
</dbReference>
<evidence type="ECO:0000256" key="6">
    <source>
        <dbReference type="HAMAP-Rule" id="MF_00117"/>
    </source>
</evidence>
<dbReference type="InterPro" id="IPR016153">
    <property type="entry name" value="Heat_shock_Hsp33_N"/>
</dbReference>
<evidence type="ECO:0000313" key="7">
    <source>
        <dbReference type="EMBL" id="ARU61016.1"/>
    </source>
</evidence>
<dbReference type="PIRSF" id="PIRSF005261">
    <property type="entry name" value="Heat_shock_Hsp33"/>
    <property type="match status" value="1"/>
</dbReference>
<reference evidence="8" key="1">
    <citation type="submission" date="2017-05" db="EMBL/GenBank/DDBJ databases">
        <authorList>
            <person name="Sung H."/>
        </authorList>
    </citation>
    <scope>NUCLEOTIDE SEQUENCE [LARGE SCALE GENOMIC DNA]</scope>
    <source>
        <strain evidence="8">AR23208</strain>
    </source>
</reference>
<organism evidence="7 8">
    <name type="scientific">Tumebacillus avium</name>
    <dbReference type="NCBI Taxonomy" id="1903704"/>
    <lineage>
        <taxon>Bacteria</taxon>
        <taxon>Bacillati</taxon>
        <taxon>Bacillota</taxon>
        <taxon>Bacilli</taxon>
        <taxon>Bacillales</taxon>
        <taxon>Alicyclobacillaceae</taxon>
        <taxon>Tumebacillus</taxon>
    </lineage>
</organism>
<dbReference type="InterPro" id="IPR016154">
    <property type="entry name" value="Heat_shock_Hsp33_C"/>
</dbReference>
<keyword evidence="3 6" id="KW-1015">Disulfide bond</keyword>
<feature type="disulfide bond" description="Redox-active" evidence="6">
    <location>
        <begin position="275"/>
        <end position="278"/>
    </location>
</feature>
<sequence>MSDYLVRATALDGKLRAFACITTDIVRELSDRNNKALALASAALGRTATMAVIMGVMLKGKETVTLQIRGDGPLGKIVATADSEGHVRGYVDNPHVELPTKDGVVFGDVEKLDVGAAVGDGFLFVIKDLGMKEPYVGSVPLATGEIGDDFLYYFAQSEQTPSALGLGVLVDKDQTVSQAGGFLLQLLPGVSDEDINYIEDQIKQFPHITSLLMKGQTPEQILQRLIPGEIKFNEKIEIGFQCDCSRDRFARGLISLGETELVKIAEEDKAAELVCHFCNEKYHFNEEQLHELVRDAKRD</sequence>
<dbReference type="Proteomes" id="UP000195437">
    <property type="component" value="Chromosome"/>
</dbReference>
<dbReference type="SUPFAM" id="SSF118352">
    <property type="entry name" value="HSP33 redox switch-like"/>
    <property type="match status" value="1"/>
</dbReference>
<dbReference type="OrthoDB" id="9776534at2"/>
<dbReference type="HAMAP" id="MF_00117">
    <property type="entry name" value="HslO"/>
    <property type="match status" value="1"/>
</dbReference>
<dbReference type="AlphaFoldDB" id="A0A1Y0IMG8"/>
<dbReference type="PANTHER" id="PTHR30111">
    <property type="entry name" value="33 KDA CHAPERONIN"/>
    <property type="match status" value="1"/>
</dbReference>
<evidence type="ECO:0000256" key="5">
    <source>
        <dbReference type="ARBA" id="ARBA00023284"/>
    </source>
</evidence>
<comment type="similarity">
    <text evidence="6">Belongs to the HSP33 family.</text>
</comment>
<accession>A0A1Y0IMG8</accession>
<dbReference type="GO" id="GO:0051082">
    <property type="term" value="F:unfolded protein binding"/>
    <property type="evidence" value="ECO:0007669"/>
    <property type="project" value="UniProtKB-UniRule"/>
</dbReference>
<proteinExistence type="inferred from homology"/>
<comment type="PTM">
    <text evidence="6">Under oxidizing conditions two disulfide bonds are formed involving the reactive cysteines. Under reducing conditions zinc is bound to the reactive cysteines and the protein is inactive.</text>
</comment>
<protein>
    <recommendedName>
        <fullName evidence="6">33 kDa chaperonin</fullName>
    </recommendedName>
    <alternativeName>
        <fullName evidence="6">Heat shock protein 33 homolog</fullName>
        <shortName evidence="6">HSP33</shortName>
    </alternativeName>
</protein>
<evidence type="ECO:0000256" key="2">
    <source>
        <dbReference type="ARBA" id="ARBA00022833"/>
    </source>
</evidence>
<dbReference type="Pfam" id="PF01430">
    <property type="entry name" value="HSP33"/>
    <property type="match status" value="1"/>
</dbReference>
<dbReference type="NCBIfam" id="NF001033">
    <property type="entry name" value="PRK00114.1"/>
    <property type="match status" value="1"/>
</dbReference>
<dbReference type="GO" id="GO:0044183">
    <property type="term" value="F:protein folding chaperone"/>
    <property type="evidence" value="ECO:0007669"/>
    <property type="project" value="TreeGrafter"/>
</dbReference>